<dbReference type="RefSeq" id="XP_040659974.1">
    <property type="nucleotide sequence ID" value="XM_040799091.1"/>
</dbReference>
<dbReference type="InParanoid" id="A0A151GUC8"/>
<accession>A0A151GUC8</accession>
<dbReference type="Proteomes" id="UP000076580">
    <property type="component" value="Chromosome 01"/>
</dbReference>
<keyword evidence="3" id="KW-1185">Reference proteome</keyword>
<organism evidence="2 3">
    <name type="scientific">Drechmeria coniospora</name>
    <name type="common">Nematophagous fungus</name>
    <name type="synonym">Meria coniospora</name>
    <dbReference type="NCBI Taxonomy" id="98403"/>
    <lineage>
        <taxon>Eukaryota</taxon>
        <taxon>Fungi</taxon>
        <taxon>Dikarya</taxon>
        <taxon>Ascomycota</taxon>
        <taxon>Pezizomycotina</taxon>
        <taxon>Sordariomycetes</taxon>
        <taxon>Hypocreomycetidae</taxon>
        <taxon>Hypocreales</taxon>
        <taxon>Ophiocordycipitaceae</taxon>
        <taxon>Drechmeria</taxon>
    </lineage>
</organism>
<dbReference type="GeneID" id="63714403"/>
<dbReference type="EMBL" id="LAYC01000001">
    <property type="protein sequence ID" value="KYK60622.1"/>
    <property type="molecule type" value="Genomic_DNA"/>
</dbReference>
<protein>
    <submittedName>
        <fullName evidence="2">Uncharacterized protein</fullName>
    </submittedName>
</protein>
<gene>
    <name evidence="2" type="ORF">DCS_01760</name>
</gene>
<comment type="caution">
    <text evidence="2">The sequence shown here is derived from an EMBL/GenBank/DDBJ whole genome shotgun (WGS) entry which is preliminary data.</text>
</comment>
<proteinExistence type="predicted"/>
<feature type="chain" id="PRO_5007580992" evidence="1">
    <location>
        <begin position="18"/>
        <end position="299"/>
    </location>
</feature>
<dbReference type="AlphaFoldDB" id="A0A151GUC8"/>
<keyword evidence="1" id="KW-0732">Signal</keyword>
<evidence type="ECO:0000313" key="2">
    <source>
        <dbReference type="EMBL" id="KYK60622.1"/>
    </source>
</evidence>
<reference evidence="2 3" key="1">
    <citation type="journal article" date="2016" name="Sci. Rep.">
        <title>Insights into Adaptations to a Near-Obligate Nematode Endoparasitic Lifestyle from the Finished Genome of Drechmeria coniospora.</title>
        <authorList>
            <person name="Zhang L."/>
            <person name="Zhou Z."/>
            <person name="Guo Q."/>
            <person name="Fokkens L."/>
            <person name="Miskei M."/>
            <person name="Pocsi I."/>
            <person name="Zhang W."/>
            <person name="Chen M."/>
            <person name="Wang L."/>
            <person name="Sun Y."/>
            <person name="Donzelli B.G."/>
            <person name="Gibson D.M."/>
            <person name="Nelson D.R."/>
            <person name="Luo J.G."/>
            <person name="Rep M."/>
            <person name="Liu H."/>
            <person name="Yang S."/>
            <person name="Wang J."/>
            <person name="Krasnoff S.B."/>
            <person name="Xu Y."/>
            <person name="Molnar I."/>
            <person name="Lin M."/>
        </authorList>
    </citation>
    <scope>NUCLEOTIDE SEQUENCE [LARGE SCALE GENOMIC DNA]</scope>
    <source>
        <strain evidence="2 3">ARSEF 6962</strain>
    </source>
</reference>
<name>A0A151GUC8_DRECN</name>
<feature type="signal peptide" evidence="1">
    <location>
        <begin position="1"/>
        <end position="17"/>
    </location>
</feature>
<evidence type="ECO:0000256" key="1">
    <source>
        <dbReference type="SAM" id="SignalP"/>
    </source>
</evidence>
<sequence>MLAAALHVLALARACNADHLQVRAEPKPITGITDWSSGRPPNGINDAEWAKVMAKPDLAAVHPVMGFDTSKAYPSESRGWTVNVAVRHGIPAKDCMHVQNLTDDDVFSAWMLRLEPNGGAYTPDETWKVDVTLMRLEPENKTAMVGDDGSCKKLLSDACIDKIEKASADIPQVPQECRFGWTGTTNPTPMTGGYSRVDGLGWLQGTVLQKAVSPAVKKGNTTFEAALASHSDMVYISWGRAGDVKGGARIRGKLVCLGGLNPWVERSVGGESGAGVGDKGTSFFLIPIVFSLVGAALLL</sequence>
<evidence type="ECO:0000313" key="3">
    <source>
        <dbReference type="Proteomes" id="UP000076580"/>
    </source>
</evidence>